<keyword evidence="1" id="KW-0472">Membrane</keyword>
<reference evidence="2 3" key="1">
    <citation type="submission" date="2023-07" db="EMBL/GenBank/DDBJ databases">
        <title>Paenibacillus sp. JX-17 nov. isolated from soil.</title>
        <authorList>
            <person name="Wan Y."/>
            <person name="Liu B."/>
        </authorList>
    </citation>
    <scope>NUCLEOTIDE SEQUENCE [LARGE SCALE GENOMIC DNA]</scope>
    <source>
        <strain evidence="2 3">JX-17</strain>
    </source>
</reference>
<dbReference type="Proteomes" id="UP001240171">
    <property type="component" value="Unassembled WGS sequence"/>
</dbReference>
<keyword evidence="1" id="KW-1133">Transmembrane helix</keyword>
<proteinExistence type="predicted"/>
<comment type="caution">
    <text evidence="2">The sequence shown here is derived from an EMBL/GenBank/DDBJ whole genome shotgun (WGS) entry which is preliminary data.</text>
</comment>
<protein>
    <submittedName>
        <fullName evidence="2">Uncharacterized protein</fullName>
    </submittedName>
</protein>
<gene>
    <name evidence="2" type="ORF">Q5741_01200</name>
</gene>
<name>A0ABT9C708_9BACL</name>
<keyword evidence="1" id="KW-0812">Transmembrane</keyword>
<dbReference type="RefSeq" id="WP_305022214.1">
    <property type="nucleotide sequence ID" value="NZ_JAUQTB010000001.1"/>
</dbReference>
<organism evidence="2 3">
    <name type="scientific">Paenibacillus lacisoli</name>
    <dbReference type="NCBI Taxonomy" id="3064525"/>
    <lineage>
        <taxon>Bacteria</taxon>
        <taxon>Bacillati</taxon>
        <taxon>Bacillota</taxon>
        <taxon>Bacilli</taxon>
        <taxon>Bacillales</taxon>
        <taxon>Paenibacillaceae</taxon>
        <taxon>Paenibacillus</taxon>
    </lineage>
</organism>
<evidence type="ECO:0000313" key="2">
    <source>
        <dbReference type="EMBL" id="MDO7905026.1"/>
    </source>
</evidence>
<evidence type="ECO:0000313" key="3">
    <source>
        <dbReference type="Proteomes" id="UP001240171"/>
    </source>
</evidence>
<accession>A0ABT9C708</accession>
<evidence type="ECO:0000256" key="1">
    <source>
        <dbReference type="SAM" id="Phobius"/>
    </source>
</evidence>
<sequence>MKLRVFPIVLTAIIMAVVLFGGWFLYRQMAIKSPLEKIVTQYPGVTSAQLDINQSTVSLKLDLKPETNISGLVDQIKKEGKSMIGSRTLKLDVVDHSNSQLDQWWSEAMFPVAEAMENRKYTEIRSALEQLEHNNRNIKIQTAMDDSNVYVSLSEGKASKFIILPREAQKMGVWPNA</sequence>
<dbReference type="EMBL" id="JAUQTB010000001">
    <property type="protein sequence ID" value="MDO7905026.1"/>
    <property type="molecule type" value="Genomic_DNA"/>
</dbReference>
<feature type="transmembrane region" description="Helical" evidence="1">
    <location>
        <begin position="6"/>
        <end position="26"/>
    </location>
</feature>
<keyword evidence="3" id="KW-1185">Reference proteome</keyword>